<evidence type="ECO:0000313" key="2">
    <source>
        <dbReference type="Proteomes" id="UP001228905"/>
    </source>
</evidence>
<comment type="caution">
    <text evidence="1">The sequence shown here is derived from an EMBL/GenBank/DDBJ whole genome shotgun (WGS) entry which is preliminary data.</text>
</comment>
<sequence>MRLRSEVTAEELRRAAIALFGERGWMSRLAEGLGVDRSSVSRWFSGLPVPGPAAAAVRAWLRIYELTGERPGEGAD</sequence>
<keyword evidence="2" id="KW-1185">Reference proteome</keyword>
<reference evidence="1 2" key="1">
    <citation type="submission" date="2023-07" db="EMBL/GenBank/DDBJ databases">
        <title>Genomic Encyclopedia of Type Strains, Phase IV (KMG-IV): sequencing the most valuable type-strain genomes for metagenomic binning, comparative biology and taxonomic classification.</title>
        <authorList>
            <person name="Goeker M."/>
        </authorList>
    </citation>
    <scope>NUCLEOTIDE SEQUENCE [LARGE SCALE GENOMIC DNA]</scope>
    <source>
        <strain evidence="1 2">DSM 18695</strain>
    </source>
</reference>
<dbReference type="Proteomes" id="UP001228905">
    <property type="component" value="Unassembled WGS sequence"/>
</dbReference>
<proteinExistence type="predicted"/>
<gene>
    <name evidence="1" type="ORF">QO010_000314</name>
</gene>
<name>A0ABU0IKM1_9CAUL</name>
<dbReference type="RefSeq" id="WP_307345047.1">
    <property type="nucleotide sequence ID" value="NZ_JAUSVS010000001.1"/>
</dbReference>
<accession>A0ABU0IKM1</accession>
<dbReference type="EMBL" id="JAUSVS010000001">
    <property type="protein sequence ID" value="MDQ0462566.1"/>
    <property type="molecule type" value="Genomic_DNA"/>
</dbReference>
<protein>
    <submittedName>
        <fullName evidence="1">Transcriptional regulator with XRE-family HTH domain</fullName>
    </submittedName>
</protein>
<organism evidence="1 2">
    <name type="scientific">Caulobacter ginsengisoli</name>
    <dbReference type="NCBI Taxonomy" id="400775"/>
    <lineage>
        <taxon>Bacteria</taxon>
        <taxon>Pseudomonadati</taxon>
        <taxon>Pseudomonadota</taxon>
        <taxon>Alphaproteobacteria</taxon>
        <taxon>Caulobacterales</taxon>
        <taxon>Caulobacteraceae</taxon>
        <taxon>Caulobacter</taxon>
    </lineage>
</organism>
<evidence type="ECO:0000313" key="1">
    <source>
        <dbReference type="EMBL" id="MDQ0462566.1"/>
    </source>
</evidence>